<feature type="domain" description="Thiamine pyrophosphate enzyme N-terminal TPP-binding" evidence="9">
    <location>
        <begin position="7"/>
        <end position="121"/>
    </location>
</feature>
<sequence length="619" mass="66248">MSDHRITGGGIFLKTLVAAGITHVFVNWGNDHPSFLEELEKERLANGGKNALEVVTAPNEMVAMSAAQGYAQVTGKPAAVIVHVDVGTQGLGAAVHNADKGRVPILVFSGAAPHSGQGEHKGSKNEWPMWGQDVPDQAAIVRQYMRYTAQFMSAKTVAKTTLRALQFATSQPRGPVYLYARREVLEEEIESSSLDFTGPNLTPSKWPIVQLGGLSPDALQTITQAIVNAKFPLLITGATDRNLRTIPLLQKLASELSIAVFAACPTQTCFSYSHPCFVGSSYGGKNQLLDEADVIVCLEADLPWVDVNGNAARSDARVFIIDSDPLKPGMGWAHTDAEMICKVNAETALEMLLGTVQRDHLPQKVVGRSQKMDNLKKKHDAWIEQLQSTEAQPTSRTDVAVPAASVPHAYSILRATIRAAVAEYARTQNRESGATIWLNETASNHSTLFNHIRMEDDDIAKGSMILASGGSGLGWLLGASIGAVIGGRLREDKPKPDLIVAVVGDGTFIFGIPSAAYWMARRYNTPFLTVVINNGGWASPKASMMGVYPTGDGSRASGTRLTVGLGPEMIDFGGIAAAAGGAWKGKAELGNLAHVFLEAANVVLKEKRCAVVECVVEPF</sequence>
<evidence type="ECO:0000256" key="6">
    <source>
        <dbReference type="SAM" id="Phobius"/>
    </source>
</evidence>
<dbReference type="CDD" id="cd07035">
    <property type="entry name" value="TPP_PYR_POX_like"/>
    <property type="match status" value="1"/>
</dbReference>
<keyword evidence="6" id="KW-0472">Membrane</keyword>
<evidence type="ECO:0000313" key="10">
    <source>
        <dbReference type="EMBL" id="TCD66856.1"/>
    </source>
</evidence>
<keyword evidence="6" id="KW-1133">Transmembrane helix</keyword>
<evidence type="ECO:0000256" key="2">
    <source>
        <dbReference type="ARBA" id="ARBA00007812"/>
    </source>
</evidence>
<dbReference type="GO" id="GO:0005739">
    <property type="term" value="C:mitochondrion"/>
    <property type="evidence" value="ECO:0007669"/>
    <property type="project" value="UniProtKB-SubCell"/>
</dbReference>
<evidence type="ECO:0000259" key="8">
    <source>
        <dbReference type="Pfam" id="PF02775"/>
    </source>
</evidence>
<dbReference type="GO" id="GO:0005948">
    <property type="term" value="C:acetolactate synthase complex"/>
    <property type="evidence" value="ECO:0007669"/>
    <property type="project" value="TreeGrafter"/>
</dbReference>
<evidence type="ECO:0000256" key="1">
    <source>
        <dbReference type="ARBA" id="ARBA00004173"/>
    </source>
</evidence>
<dbReference type="EMBL" id="RWJN01000119">
    <property type="protein sequence ID" value="TCD66856.1"/>
    <property type="molecule type" value="Genomic_DNA"/>
</dbReference>
<reference evidence="10 11" key="1">
    <citation type="submission" date="2018-11" db="EMBL/GenBank/DDBJ databases">
        <title>Genome assembly of Steccherinum ochraceum LE-BIN_3174, the white-rot fungus of the Steccherinaceae family (The Residual Polyporoid clade, Polyporales, Basidiomycota).</title>
        <authorList>
            <person name="Fedorova T.V."/>
            <person name="Glazunova O.A."/>
            <person name="Landesman E.O."/>
            <person name="Moiseenko K.V."/>
            <person name="Psurtseva N.V."/>
            <person name="Savinova O.S."/>
            <person name="Shakhova N.V."/>
            <person name="Tyazhelova T.V."/>
            <person name="Vasina D.V."/>
        </authorList>
    </citation>
    <scope>NUCLEOTIDE SEQUENCE [LARGE SCALE GENOMIC DNA]</scope>
    <source>
        <strain evidence="10 11">LE-BIN_3174</strain>
    </source>
</reference>
<evidence type="ECO:0000313" key="11">
    <source>
        <dbReference type="Proteomes" id="UP000292702"/>
    </source>
</evidence>
<dbReference type="GO" id="GO:0030976">
    <property type="term" value="F:thiamine pyrophosphate binding"/>
    <property type="evidence" value="ECO:0007669"/>
    <property type="project" value="InterPro"/>
</dbReference>
<dbReference type="GO" id="GO:0009097">
    <property type="term" value="P:isoleucine biosynthetic process"/>
    <property type="evidence" value="ECO:0007669"/>
    <property type="project" value="TreeGrafter"/>
</dbReference>
<dbReference type="GO" id="GO:0000287">
    <property type="term" value="F:magnesium ion binding"/>
    <property type="evidence" value="ECO:0007669"/>
    <property type="project" value="InterPro"/>
</dbReference>
<feature type="domain" description="Thiamine pyrophosphate enzyme TPP-binding" evidence="8">
    <location>
        <begin position="463"/>
        <end position="614"/>
    </location>
</feature>
<protein>
    <submittedName>
        <fullName evidence="10">Uncharacterized protein</fullName>
    </submittedName>
</protein>
<evidence type="ECO:0000259" key="7">
    <source>
        <dbReference type="Pfam" id="PF00205"/>
    </source>
</evidence>
<dbReference type="Pfam" id="PF02775">
    <property type="entry name" value="TPP_enzyme_C"/>
    <property type="match status" value="1"/>
</dbReference>
<dbReference type="Pfam" id="PF02776">
    <property type="entry name" value="TPP_enzyme_N"/>
    <property type="match status" value="1"/>
</dbReference>
<dbReference type="InterPro" id="IPR011766">
    <property type="entry name" value="TPP_enzyme_TPP-bd"/>
</dbReference>
<dbReference type="STRING" id="92696.A0A4R0RHI5"/>
<dbReference type="Gene3D" id="3.40.50.970">
    <property type="match status" value="2"/>
</dbReference>
<dbReference type="InterPro" id="IPR012000">
    <property type="entry name" value="Thiamin_PyroP_enz_cen_dom"/>
</dbReference>
<dbReference type="PANTHER" id="PTHR18968:SF164">
    <property type="entry name" value="PYRUVATE DECARBOXYLASE"/>
    <property type="match status" value="1"/>
</dbReference>
<comment type="caution">
    <text evidence="10">The sequence shown here is derived from an EMBL/GenBank/DDBJ whole genome shotgun (WGS) entry which is preliminary data.</text>
</comment>
<name>A0A4R0RHI5_9APHY</name>
<dbReference type="GO" id="GO:0003984">
    <property type="term" value="F:acetolactate synthase activity"/>
    <property type="evidence" value="ECO:0007669"/>
    <property type="project" value="TreeGrafter"/>
</dbReference>
<feature type="transmembrane region" description="Helical" evidence="6">
    <location>
        <begin position="464"/>
        <end position="486"/>
    </location>
</feature>
<evidence type="ECO:0000256" key="3">
    <source>
        <dbReference type="ARBA" id="ARBA00023052"/>
    </source>
</evidence>
<accession>A0A4R0RHI5</accession>
<dbReference type="GO" id="GO:0050660">
    <property type="term" value="F:flavin adenine dinucleotide binding"/>
    <property type="evidence" value="ECO:0007669"/>
    <property type="project" value="TreeGrafter"/>
</dbReference>
<keyword evidence="3 5" id="KW-0786">Thiamine pyrophosphate</keyword>
<dbReference type="Gene3D" id="3.40.50.1220">
    <property type="entry name" value="TPP-binding domain"/>
    <property type="match status" value="1"/>
</dbReference>
<gene>
    <name evidence="10" type="ORF">EIP91_000810</name>
</gene>
<dbReference type="GO" id="GO:0009099">
    <property type="term" value="P:L-valine biosynthetic process"/>
    <property type="evidence" value="ECO:0007669"/>
    <property type="project" value="TreeGrafter"/>
</dbReference>
<dbReference type="OrthoDB" id="2867507at2759"/>
<comment type="subcellular location">
    <subcellularLocation>
        <location evidence="1">Mitochondrion</location>
    </subcellularLocation>
</comment>
<comment type="similarity">
    <text evidence="2 5">Belongs to the TPP enzyme family.</text>
</comment>
<feature type="domain" description="Thiamine pyrophosphate enzyme central" evidence="7">
    <location>
        <begin position="220"/>
        <end position="327"/>
    </location>
</feature>
<dbReference type="InterPro" id="IPR045229">
    <property type="entry name" value="TPP_enz"/>
</dbReference>
<evidence type="ECO:0000256" key="4">
    <source>
        <dbReference type="ARBA" id="ARBA00023128"/>
    </source>
</evidence>
<dbReference type="SUPFAM" id="SSF52518">
    <property type="entry name" value="Thiamin diphosphate-binding fold (THDP-binding)"/>
    <property type="match status" value="2"/>
</dbReference>
<dbReference type="InterPro" id="IPR029061">
    <property type="entry name" value="THDP-binding"/>
</dbReference>
<feature type="transmembrane region" description="Helical" evidence="6">
    <location>
        <begin position="498"/>
        <end position="520"/>
    </location>
</feature>
<proteinExistence type="inferred from homology"/>
<organism evidence="10 11">
    <name type="scientific">Steccherinum ochraceum</name>
    <dbReference type="NCBI Taxonomy" id="92696"/>
    <lineage>
        <taxon>Eukaryota</taxon>
        <taxon>Fungi</taxon>
        <taxon>Dikarya</taxon>
        <taxon>Basidiomycota</taxon>
        <taxon>Agaricomycotina</taxon>
        <taxon>Agaricomycetes</taxon>
        <taxon>Polyporales</taxon>
        <taxon>Steccherinaceae</taxon>
        <taxon>Steccherinum</taxon>
    </lineage>
</organism>
<keyword evidence="6" id="KW-0812">Transmembrane</keyword>
<dbReference type="Pfam" id="PF00205">
    <property type="entry name" value="TPP_enzyme_M"/>
    <property type="match status" value="1"/>
</dbReference>
<dbReference type="AlphaFoldDB" id="A0A4R0RHI5"/>
<dbReference type="InterPro" id="IPR012001">
    <property type="entry name" value="Thiamin_PyroP_enz_TPP-bd_dom"/>
</dbReference>
<keyword evidence="11" id="KW-1185">Reference proteome</keyword>
<evidence type="ECO:0000256" key="5">
    <source>
        <dbReference type="RuleBase" id="RU362132"/>
    </source>
</evidence>
<evidence type="ECO:0000259" key="9">
    <source>
        <dbReference type="Pfam" id="PF02776"/>
    </source>
</evidence>
<keyword evidence="4" id="KW-0496">Mitochondrion</keyword>
<dbReference type="PANTHER" id="PTHR18968">
    <property type="entry name" value="THIAMINE PYROPHOSPHATE ENZYMES"/>
    <property type="match status" value="1"/>
</dbReference>
<dbReference type="Proteomes" id="UP000292702">
    <property type="component" value="Unassembled WGS sequence"/>
</dbReference>
<dbReference type="SUPFAM" id="SSF52467">
    <property type="entry name" value="DHS-like NAD/FAD-binding domain"/>
    <property type="match status" value="1"/>
</dbReference>
<dbReference type="InterPro" id="IPR029035">
    <property type="entry name" value="DHS-like_NAD/FAD-binding_dom"/>
</dbReference>